<sequence length="327" mass="38570">MYNFQPNQKLEIDGLKLGHQFEQRLYQREYDSMKMMLAQSEKEKQQATQKYNLLNQKYQEKKIIDILDEQSLQSQIKNDGTRLFKAAKYAILGLERKLDDIELPNKTEKITDKSLTNDPKIQTFQAQDSQINAQFTEEEQSKIYQSKEDRNYSQSLINFINELDEERIIYTTQERLPNYEQIPSKQIKTQGQSVTVSFLQNNQPKNKNLTDTKLKQLDDNAYFHFTDDTSRTEQIFNIDQQLETLLDDIQGLVTRTSKQPEQTLITHKLRLQNEKTQKPPPIQRIPNFQPVNFVQNQTKQEEQSIQRVIDSSKQIDNLDQLILDLCN</sequence>
<evidence type="ECO:0000313" key="3">
    <source>
        <dbReference type="Proteomes" id="UP000688137"/>
    </source>
</evidence>
<dbReference type="AlphaFoldDB" id="A0A8S1QIH5"/>
<evidence type="ECO:0000256" key="1">
    <source>
        <dbReference type="SAM" id="Coils"/>
    </source>
</evidence>
<accession>A0A8S1QIH5</accession>
<dbReference type="OMA" id="YQREYDS"/>
<reference evidence="2" key="1">
    <citation type="submission" date="2021-01" db="EMBL/GenBank/DDBJ databases">
        <authorList>
            <consortium name="Genoscope - CEA"/>
            <person name="William W."/>
        </authorList>
    </citation>
    <scope>NUCLEOTIDE SEQUENCE</scope>
</reference>
<protein>
    <submittedName>
        <fullName evidence="2">Uncharacterized protein</fullName>
    </submittedName>
</protein>
<comment type="caution">
    <text evidence="2">The sequence shown here is derived from an EMBL/GenBank/DDBJ whole genome shotgun (WGS) entry which is preliminary data.</text>
</comment>
<name>A0A8S1QIH5_PARPR</name>
<proteinExistence type="predicted"/>
<evidence type="ECO:0000313" key="2">
    <source>
        <dbReference type="EMBL" id="CAD8115828.1"/>
    </source>
</evidence>
<dbReference type="EMBL" id="CAJJDM010000175">
    <property type="protein sequence ID" value="CAD8115828.1"/>
    <property type="molecule type" value="Genomic_DNA"/>
</dbReference>
<feature type="coiled-coil region" evidence="1">
    <location>
        <begin position="30"/>
        <end position="57"/>
    </location>
</feature>
<gene>
    <name evidence="2" type="ORF">PPRIM_AZ9-3.1.T1660061</name>
</gene>
<keyword evidence="1" id="KW-0175">Coiled coil</keyword>
<organism evidence="2 3">
    <name type="scientific">Paramecium primaurelia</name>
    <dbReference type="NCBI Taxonomy" id="5886"/>
    <lineage>
        <taxon>Eukaryota</taxon>
        <taxon>Sar</taxon>
        <taxon>Alveolata</taxon>
        <taxon>Ciliophora</taxon>
        <taxon>Intramacronucleata</taxon>
        <taxon>Oligohymenophorea</taxon>
        <taxon>Peniculida</taxon>
        <taxon>Parameciidae</taxon>
        <taxon>Paramecium</taxon>
    </lineage>
</organism>
<dbReference type="Proteomes" id="UP000688137">
    <property type="component" value="Unassembled WGS sequence"/>
</dbReference>
<keyword evidence="3" id="KW-1185">Reference proteome</keyword>